<feature type="region of interest" description="Disordered" evidence="1">
    <location>
        <begin position="148"/>
        <end position="171"/>
    </location>
</feature>
<dbReference type="Proteomes" id="UP001595696">
    <property type="component" value="Unassembled WGS sequence"/>
</dbReference>
<comment type="caution">
    <text evidence="3">The sequence shown here is derived from an EMBL/GenBank/DDBJ whole genome shotgun (WGS) entry which is preliminary data.</text>
</comment>
<evidence type="ECO:0000256" key="1">
    <source>
        <dbReference type="SAM" id="MobiDB-lite"/>
    </source>
</evidence>
<evidence type="ECO:0000313" key="3">
    <source>
        <dbReference type="EMBL" id="MFC3961354.1"/>
    </source>
</evidence>
<feature type="domain" description="DnaJ homologue subfamily C member 28 conserved" evidence="2">
    <location>
        <begin position="19"/>
        <end position="88"/>
    </location>
</feature>
<evidence type="ECO:0000313" key="4">
    <source>
        <dbReference type="Proteomes" id="UP001595696"/>
    </source>
</evidence>
<evidence type="ECO:0000259" key="2">
    <source>
        <dbReference type="Pfam" id="PF09350"/>
    </source>
</evidence>
<accession>A0ABV8DNZ4</accession>
<dbReference type="EMBL" id="JBHSAX010000004">
    <property type="protein sequence ID" value="MFC3961354.1"/>
    <property type="molecule type" value="Genomic_DNA"/>
</dbReference>
<dbReference type="InterPro" id="IPR018961">
    <property type="entry name" value="DnaJ_homolog_subfam-C_membr-28"/>
</dbReference>
<proteinExistence type="predicted"/>
<protein>
    <submittedName>
        <fullName evidence="3">DUF1992 domain-containing protein</fullName>
    </submittedName>
</protein>
<feature type="region of interest" description="Disordered" evidence="1">
    <location>
        <begin position="1"/>
        <end position="21"/>
    </location>
</feature>
<keyword evidence="4" id="KW-1185">Reference proteome</keyword>
<feature type="compositionally biased region" description="Low complexity" evidence="1">
    <location>
        <begin position="148"/>
        <end position="158"/>
    </location>
</feature>
<feature type="region of interest" description="Disordered" evidence="1">
    <location>
        <begin position="29"/>
        <end position="48"/>
    </location>
</feature>
<sequence length="171" mass="18998">MGADGSAGRKPARQSFESWVDKQVREAEERGELRNLRGSGKPIPGAGAPVQEDAWLRGYLQREGADTGLVLPTPLLLRRDAERIGATVRDCTTEEQVRAEVVALNRRIVEYLRIPSGPVVPVSTVDIEAVVAEWRREREEQCRAARAIPKPAASAPPKAQRRWWRRRAAGS</sequence>
<feature type="compositionally biased region" description="Basic residues" evidence="1">
    <location>
        <begin position="159"/>
        <end position="171"/>
    </location>
</feature>
<name>A0ABV8DNZ4_9NOCA</name>
<dbReference type="RefSeq" id="WP_378611103.1">
    <property type="nucleotide sequence ID" value="NZ_JBHSAX010000004.1"/>
</dbReference>
<dbReference type="Pfam" id="PF09350">
    <property type="entry name" value="DJC28_CD"/>
    <property type="match status" value="1"/>
</dbReference>
<organism evidence="3 4">
    <name type="scientific">Nocardia jiangsuensis</name>
    <dbReference type="NCBI Taxonomy" id="1691563"/>
    <lineage>
        <taxon>Bacteria</taxon>
        <taxon>Bacillati</taxon>
        <taxon>Actinomycetota</taxon>
        <taxon>Actinomycetes</taxon>
        <taxon>Mycobacteriales</taxon>
        <taxon>Nocardiaceae</taxon>
        <taxon>Nocardia</taxon>
    </lineage>
</organism>
<reference evidence="4" key="1">
    <citation type="journal article" date="2019" name="Int. J. Syst. Evol. Microbiol.">
        <title>The Global Catalogue of Microorganisms (GCM) 10K type strain sequencing project: providing services to taxonomists for standard genome sequencing and annotation.</title>
        <authorList>
            <consortium name="The Broad Institute Genomics Platform"/>
            <consortium name="The Broad Institute Genome Sequencing Center for Infectious Disease"/>
            <person name="Wu L."/>
            <person name="Ma J."/>
        </authorList>
    </citation>
    <scope>NUCLEOTIDE SEQUENCE [LARGE SCALE GENOMIC DNA]</scope>
    <source>
        <strain evidence="4">CGMCC 4.7330</strain>
    </source>
</reference>
<gene>
    <name evidence="3" type="ORF">ACFO0B_05055</name>
</gene>